<dbReference type="Gene3D" id="2.120.10.30">
    <property type="entry name" value="TolB, C-terminal domain"/>
    <property type="match status" value="1"/>
</dbReference>
<keyword evidence="10 16" id="KW-0479">Metal-binding</keyword>
<evidence type="ECO:0000313" key="19">
    <source>
        <dbReference type="Proteomes" id="UP000314987"/>
    </source>
</evidence>
<dbReference type="InterPro" id="IPR011042">
    <property type="entry name" value="6-blade_b-propeller_TolB-like"/>
</dbReference>
<feature type="binding site" evidence="16">
    <location>
        <position position="103"/>
    </location>
    <ligand>
        <name>substrate</name>
    </ligand>
</feature>
<evidence type="ECO:0000256" key="4">
    <source>
        <dbReference type="ARBA" id="ARBA00001946"/>
    </source>
</evidence>
<dbReference type="GO" id="GO:0019853">
    <property type="term" value="P:L-ascorbic acid biosynthetic process"/>
    <property type="evidence" value="ECO:0007669"/>
    <property type="project" value="TreeGrafter"/>
</dbReference>
<feature type="binding site" evidence="16">
    <location>
        <position position="154"/>
    </location>
    <ligand>
        <name>a divalent metal cation</name>
        <dbReference type="ChEBI" id="CHEBI:60240"/>
    </ligand>
</feature>
<evidence type="ECO:0000256" key="13">
    <source>
        <dbReference type="ARBA" id="ARBA00032364"/>
    </source>
</evidence>
<dbReference type="InterPro" id="IPR005511">
    <property type="entry name" value="SMP-30"/>
</dbReference>
<comment type="cofactor">
    <cofactor evidence="16">
        <name>Zn(2+)</name>
        <dbReference type="ChEBI" id="CHEBI:29105"/>
    </cofactor>
    <text evidence="16">Binds 1 divalent metal cation per subunit.</text>
</comment>
<sequence>MSPVKIETVMKEKNQMGECPVWDEKAGHLVFVDINAQKICRWNPITEEVQSVTLDARVGCVALRECGGYVVALGTRFGLLSWEDQSVTTVSYLEQDKPNNRFNDGKVDPAGRFVAGTMAEESSPGVWEKQQGSIYTLYSDCSVVKQLDQLGISNGLDWSLDHQIFYHIDSLTYAVHAFDYDLPSGKIDNRRLIYKLEEEESMPDGMCIDIQGKLWVACIDAGRIIRLDPETGKRLQTVKMPTPRITSCCFGGKDYSELYVTSASDGLSQEELTREPHAGEIFKIFQAGTILDFCLIFFFTFGSAPQNV</sequence>
<feature type="active site" description="Proton donor/acceptor" evidence="15">
    <location>
        <position position="204"/>
    </location>
</feature>
<evidence type="ECO:0000256" key="3">
    <source>
        <dbReference type="ARBA" id="ARBA00001936"/>
    </source>
</evidence>
<evidence type="ECO:0000256" key="14">
    <source>
        <dbReference type="ARBA" id="ARBA00032464"/>
    </source>
</evidence>
<evidence type="ECO:0000256" key="12">
    <source>
        <dbReference type="ARBA" id="ARBA00022837"/>
    </source>
</evidence>
<evidence type="ECO:0000256" key="15">
    <source>
        <dbReference type="PIRSR" id="PIRSR605511-1"/>
    </source>
</evidence>
<dbReference type="GeneID" id="114041175"/>
<organism evidence="18 19">
    <name type="scientific">Vombatus ursinus</name>
    <name type="common">Common wombat</name>
    <dbReference type="NCBI Taxonomy" id="29139"/>
    <lineage>
        <taxon>Eukaryota</taxon>
        <taxon>Metazoa</taxon>
        <taxon>Chordata</taxon>
        <taxon>Craniata</taxon>
        <taxon>Vertebrata</taxon>
        <taxon>Euteleostomi</taxon>
        <taxon>Mammalia</taxon>
        <taxon>Metatheria</taxon>
        <taxon>Diprotodontia</taxon>
        <taxon>Vombatidae</taxon>
        <taxon>Vombatus</taxon>
    </lineage>
</organism>
<comment type="similarity">
    <text evidence="6">Belongs to the SMP-30/CGR1 family.</text>
</comment>
<protein>
    <recommendedName>
        <fullName evidence="8">Regucalcin</fullName>
        <ecNumber evidence="7">3.1.1.17</ecNumber>
    </recommendedName>
    <alternativeName>
        <fullName evidence="14">Gluconolactonase</fullName>
    </alternativeName>
    <alternativeName>
        <fullName evidence="13">Senescence marker protein 30</fullName>
    </alternativeName>
</protein>
<keyword evidence="19" id="KW-1185">Reference proteome</keyword>
<dbReference type="InterPro" id="IPR008367">
    <property type="entry name" value="Regucalcin"/>
</dbReference>
<dbReference type="PRINTS" id="PR01791">
    <property type="entry name" value="REGUCALCIN"/>
</dbReference>
<feature type="domain" description="SMP-30/Gluconolactonase/LRE-like region" evidence="17">
    <location>
        <begin position="16"/>
        <end position="264"/>
    </location>
</feature>
<evidence type="ECO:0000256" key="10">
    <source>
        <dbReference type="ARBA" id="ARBA00022723"/>
    </source>
</evidence>
<keyword evidence="9" id="KW-0963">Cytoplasm</keyword>
<dbReference type="AlphaFoldDB" id="A0A4X2L9U0"/>
<dbReference type="PANTHER" id="PTHR10907:SF64">
    <property type="entry name" value="REGUCALCIN"/>
    <property type="match status" value="1"/>
</dbReference>
<evidence type="ECO:0000259" key="17">
    <source>
        <dbReference type="Pfam" id="PF08450"/>
    </source>
</evidence>
<evidence type="ECO:0000256" key="9">
    <source>
        <dbReference type="ARBA" id="ARBA00022490"/>
    </source>
</evidence>
<name>A0A4X2L9U0_VOMUR</name>
<evidence type="ECO:0000256" key="6">
    <source>
        <dbReference type="ARBA" id="ARBA00008853"/>
    </source>
</evidence>
<feature type="binding site" evidence="16">
    <location>
        <position position="18"/>
    </location>
    <ligand>
        <name>a divalent metal cation</name>
        <dbReference type="ChEBI" id="CHEBI:60240"/>
    </ligand>
</feature>
<proteinExistence type="inferred from homology"/>
<evidence type="ECO:0000256" key="5">
    <source>
        <dbReference type="ARBA" id="ARBA00004496"/>
    </source>
</evidence>
<dbReference type="InterPro" id="IPR013658">
    <property type="entry name" value="SGL"/>
</dbReference>
<dbReference type="GeneTree" id="ENSGT00940000165116"/>
<evidence type="ECO:0000256" key="16">
    <source>
        <dbReference type="PIRSR" id="PIRSR605511-2"/>
    </source>
</evidence>
<keyword evidence="11" id="KW-0378">Hydrolase</keyword>
<dbReference type="FunFam" id="2.120.10.30:FF:000027">
    <property type="entry name" value="Regucalcin homologue"/>
    <property type="match status" value="1"/>
</dbReference>
<dbReference type="RefSeq" id="XP_027715284.1">
    <property type="nucleotide sequence ID" value="XM_027859483.1"/>
</dbReference>
<dbReference type="Ensembl" id="ENSVURT00010023602.1">
    <property type="protein sequence ID" value="ENSVURP00010020728.1"/>
    <property type="gene ID" value="ENSVURG00010015853.1"/>
</dbReference>
<dbReference type="GO" id="GO:0005737">
    <property type="term" value="C:cytoplasm"/>
    <property type="evidence" value="ECO:0007669"/>
    <property type="project" value="UniProtKB-SubCell"/>
</dbReference>
<evidence type="ECO:0000256" key="11">
    <source>
        <dbReference type="ARBA" id="ARBA00022801"/>
    </source>
</evidence>
<dbReference type="STRING" id="29139.ENSVURP00010020728"/>
<dbReference type="GO" id="GO:0030234">
    <property type="term" value="F:enzyme regulator activity"/>
    <property type="evidence" value="ECO:0007669"/>
    <property type="project" value="InterPro"/>
</dbReference>
<reference evidence="18" key="3">
    <citation type="submission" date="2025-09" db="UniProtKB">
        <authorList>
            <consortium name="Ensembl"/>
        </authorList>
    </citation>
    <scope>IDENTIFICATION</scope>
</reference>
<comment type="cofactor">
    <cofactor evidence="2">
        <name>Ca(2+)</name>
        <dbReference type="ChEBI" id="CHEBI:29108"/>
    </cofactor>
</comment>
<dbReference type="Proteomes" id="UP000314987">
    <property type="component" value="Unassembled WGS sequence"/>
</dbReference>
<evidence type="ECO:0000256" key="8">
    <source>
        <dbReference type="ARBA" id="ARBA00016808"/>
    </source>
</evidence>
<comment type="cofactor">
    <cofactor evidence="3">
        <name>Mn(2+)</name>
        <dbReference type="ChEBI" id="CHEBI:29035"/>
    </cofactor>
</comment>
<dbReference type="PRINTS" id="PR01790">
    <property type="entry name" value="SMP30FAMILY"/>
</dbReference>
<dbReference type="EC" id="3.1.1.17" evidence="7"/>
<comment type="subcellular location">
    <subcellularLocation>
        <location evidence="5">Cytoplasm</location>
    </subcellularLocation>
</comment>
<comment type="cofactor">
    <cofactor evidence="4">
        <name>Mg(2+)</name>
        <dbReference type="ChEBI" id="CHEBI:18420"/>
    </cofactor>
</comment>
<dbReference type="GO" id="GO:0004341">
    <property type="term" value="F:gluconolactonase activity"/>
    <property type="evidence" value="ECO:0007669"/>
    <property type="project" value="UniProtKB-EC"/>
</dbReference>
<dbReference type="OMA" id="FLNWNSH"/>
<feature type="binding site" evidence="16">
    <location>
        <position position="121"/>
    </location>
    <ligand>
        <name>substrate</name>
    </ligand>
</feature>
<evidence type="ECO:0000256" key="1">
    <source>
        <dbReference type="ARBA" id="ARBA00001589"/>
    </source>
</evidence>
<dbReference type="SUPFAM" id="SSF63829">
    <property type="entry name" value="Calcium-dependent phosphotriesterase"/>
    <property type="match status" value="1"/>
</dbReference>
<evidence type="ECO:0000256" key="2">
    <source>
        <dbReference type="ARBA" id="ARBA00001913"/>
    </source>
</evidence>
<gene>
    <name evidence="18" type="primary">LOC114041175</name>
</gene>
<reference evidence="18" key="2">
    <citation type="submission" date="2025-08" db="UniProtKB">
        <authorList>
            <consortium name="Ensembl"/>
        </authorList>
    </citation>
    <scope>IDENTIFICATION</scope>
</reference>
<keyword evidence="12" id="KW-0106">Calcium</keyword>
<dbReference type="GO" id="GO:0005509">
    <property type="term" value="F:calcium ion binding"/>
    <property type="evidence" value="ECO:0007669"/>
    <property type="project" value="InterPro"/>
</dbReference>
<feature type="binding site" evidence="16">
    <location>
        <position position="101"/>
    </location>
    <ligand>
        <name>substrate</name>
    </ligand>
</feature>
<comment type="catalytic activity">
    <reaction evidence="1">
        <text>D-glucono-1,5-lactone + H2O = D-gluconate + H(+)</text>
        <dbReference type="Rhea" id="RHEA:10440"/>
        <dbReference type="ChEBI" id="CHEBI:15377"/>
        <dbReference type="ChEBI" id="CHEBI:15378"/>
        <dbReference type="ChEBI" id="CHEBI:16217"/>
        <dbReference type="ChEBI" id="CHEBI:18391"/>
        <dbReference type="EC" id="3.1.1.17"/>
    </reaction>
</comment>
<reference evidence="19" key="1">
    <citation type="submission" date="2018-12" db="EMBL/GenBank/DDBJ databases">
        <authorList>
            <person name="Yazar S."/>
        </authorList>
    </citation>
    <scope>NUCLEOTIDE SEQUENCE [LARGE SCALE GENOMIC DNA]</scope>
</reference>
<dbReference type="Pfam" id="PF08450">
    <property type="entry name" value="SGL"/>
    <property type="match status" value="1"/>
</dbReference>
<dbReference type="PANTHER" id="PTHR10907">
    <property type="entry name" value="REGUCALCIN"/>
    <property type="match status" value="1"/>
</dbReference>
<accession>A0A4X2L9U0</accession>
<keyword evidence="16" id="KW-0862">Zinc</keyword>
<feature type="binding site" evidence="16">
    <location>
        <position position="204"/>
    </location>
    <ligand>
        <name>a divalent metal cation</name>
        <dbReference type="ChEBI" id="CHEBI:60240"/>
    </ligand>
</feature>
<evidence type="ECO:0000313" key="18">
    <source>
        <dbReference type="Ensembl" id="ENSVURP00010020728.1"/>
    </source>
</evidence>
<evidence type="ECO:0000256" key="7">
    <source>
        <dbReference type="ARBA" id="ARBA00013227"/>
    </source>
</evidence>